<dbReference type="GO" id="GO:0003700">
    <property type="term" value="F:DNA-binding transcription factor activity"/>
    <property type="evidence" value="ECO:0007669"/>
    <property type="project" value="InterPro"/>
</dbReference>
<dbReference type="AlphaFoldDB" id="A0A7D5M335"/>
<protein>
    <submittedName>
        <fullName evidence="2">Transcriptional regulator</fullName>
    </submittedName>
</protein>
<reference evidence="2 3" key="1">
    <citation type="submission" date="2018-02" db="EMBL/GenBank/DDBJ databases">
        <title>Complete genome of Nitrosopumilus cobalaminigenes HCA1.</title>
        <authorList>
            <person name="Qin W."/>
            <person name="Zheng Y."/>
            <person name="Stahl D.A."/>
        </authorList>
    </citation>
    <scope>NUCLEOTIDE SEQUENCE [LARGE SCALE GENOMIC DNA]</scope>
    <source>
        <strain evidence="2 3">HCA1</strain>
    </source>
</reference>
<sequence length="267" mass="31566">MSENEELTAKYFLELASTQRLEIIYALFKKQSSISEIAKQLEATIQEVSRNFGRLEKTGLIDKQQDRLYSLSTFGKMICMQTPSIGFISKNERYFKEHDFGNLPLKFIQRIGALNNSNSINGYSRIIEKWDSIYRESEEYIYNILIDAPYSIEMMDIIETKLKKNIKIKSIFSENVIVPKDRKKILKKYDFDKYIKNDTLEKKMTKNTKISITMNEKQAVVCFPFTNGEIDLSKGFYSSDENFHQWCLDYFRYCLFEGKRFREDIIN</sequence>
<evidence type="ECO:0000313" key="2">
    <source>
        <dbReference type="EMBL" id="QLH02669.1"/>
    </source>
</evidence>
<proteinExistence type="predicted"/>
<dbReference type="RefSeq" id="WP_179361509.1">
    <property type="nucleotide sequence ID" value="NZ_CP026993.1"/>
</dbReference>
<dbReference type="EMBL" id="CP026993">
    <property type="protein sequence ID" value="QLH02669.1"/>
    <property type="molecule type" value="Genomic_DNA"/>
</dbReference>
<dbReference type="KEGG" id="ncl:C5F47_03385"/>
<organism evidence="2 3">
    <name type="scientific">Nitrosopumilus cobalaminigenes</name>
    <dbReference type="NCBI Taxonomy" id="1470066"/>
    <lineage>
        <taxon>Archaea</taxon>
        <taxon>Nitrososphaerota</taxon>
        <taxon>Nitrososphaeria</taxon>
        <taxon>Nitrosopumilales</taxon>
        <taxon>Nitrosopumilaceae</taxon>
        <taxon>Nitrosopumilus</taxon>
    </lineage>
</organism>
<accession>A0A7D5M335</accession>
<dbReference type="Proteomes" id="UP000509771">
    <property type="component" value="Chromosome"/>
</dbReference>
<name>A0A7D5M335_9ARCH</name>
<dbReference type="CDD" id="cd00090">
    <property type="entry name" value="HTH_ARSR"/>
    <property type="match status" value="1"/>
</dbReference>
<dbReference type="SUPFAM" id="SSF46785">
    <property type="entry name" value="Winged helix' DNA-binding domain"/>
    <property type="match status" value="1"/>
</dbReference>
<dbReference type="OrthoDB" id="11410at2157"/>
<dbReference type="InterPro" id="IPR036388">
    <property type="entry name" value="WH-like_DNA-bd_sf"/>
</dbReference>
<dbReference type="InterPro" id="IPR001845">
    <property type="entry name" value="HTH_ArsR_DNA-bd_dom"/>
</dbReference>
<evidence type="ECO:0000259" key="1">
    <source>
        <dbReference type="PROSITE" id="PS50987"/>
    </source>
</evidence>
<dbReference type="InterPro" id="IPR011991">
    <property type="entry name" value="ArsR-like_HTH"/>
</dbReference>
<keyword evidence="3" id="KW-1185">Reference proteome</keyword>
<dbReference type="Gene3D" id="1.10.10.10">
    <property type="entry name" value="Winged helix-like DNA-binding domain superfamily/Winged helix DNA-binding domain"/>
    <property type="match status" value="1"/>
</dbReference>
<dbReference type="Pfam" id="PF01022">
    <property type="entry name" value="HTH_5"/>
    <property type="match status" value="1"/>
</dbReference>
<dbReference type="GeneID" id="56059034"/>
<dbReference type="InterPro" id="IPR036390">
    <property type="entry name" value="WH_DNA-bd_sf"/>
</dbReference>
<feature type="domain" description="HTH arsR-type" evidence="1">
    <location>
        <begin position="1"/>
        <end position="94"/>
    </location>
</feature>
<evidence type="ECO:0000313" key="3">
    <source>
        <dbReference type="Proteomes" id="UP000509771"/>
    </source>
</evidence>
<dbReference type="PROSITE" id="PS50987">
    <property type="entry name" value="HTH_ARSR_2"/>
    <property type="match status" value="1"/>
</dbReference>
<gene>
    <name evidence="2" type="ORF">C5F47_03385</name>
</gene>